<sequence length="443" mass="49602">MENVASKIRIKSEIFKVIILYIIYFACLLWVYSSYFVITYGYQGFRDSLNLSNLPLSVSILSLLTFFAGTQKKPSVVFLHFSLLFIVTPSLTLFCGADVQSDFIFVTVSAHCLLSASTYIPIPKLKLPNISSQKMQTYLLLLSVLLIASMLLFGGSRYLNFDLTKVYDFRREAAANLPAIYAYLSPNLGQIIIPTGISIAILNKRWQAVFTLMVCAIFIFGLTSHKGPLFYPLLVILIYLFSQRQRFFTYLVLLLILIVLLSGVDLLLLQQASGENILSGWFSSLAMQRTIMVPAYLNWAYFDFFSDTNKYYYWSDSILSLGMLSSPYDLSIPYLIGYYYAGGSHANTGWIGSGYAQAGLIGVYLYSILMGLCFSYLNSMGKKIGNSLVISIFAIPALTMITSADLPTMLLTHGLLIALILVTILKKDNYRKALGTDRLSNCQ</sequence>
<comment type="caution">
    <text evidence="2">The sequence shown here is derived from an EMBL/GenBank/DDBJ whole genome shotgun (WGS) entry which is preliminary data.</text>
</comment>
<feature type="transmembrane region" description="Helical" evidence="1">
    <location>
        <begin position="76"/>
        <end position="97"/>
    </location>
</feature>
<keyword evidence="1" id="KW-0472">Membrane</keyword>
<feature type="transmembrane region" description="Helical" evidence="1">
    <location>
        <begin position="138"/>
        <end position="159"/>
    </location>
</feature>
<organism evidence="2 3">
    <name type="scientific">Sphaerospermopsis reniformis</name>
    <dbReference type="NCBI Taxonomy" id="531300"/>
    <lineage>
        <taxon>Bacteria</taxon>
        <taxon>Bacillati</taxon>
        <taxon>Cyanobacteriota</taxon>
        <taxon>Cyanophyceae</taxon>
        <taxon>Nostocales</taxon>
        <taxon>Aphanizomenonaceae</taxon>
        <taxon>Sphaerospermopsis</taxon>
    </lineage>
</organism>
<feature type="transmembrane region" description="Helical" evidence="1">
    <location>
        <begin position="281"/>
        <end position="302"/>
    </location>
</feature>
<evidence type="ECO:0008006" key="4">
    <source>
        <dbReference type="Google" id="ProtNLM"/>
    </source>
</evidence>
<evidence type="ECO:0000313" key="2">
    <source>
        <dbReference type="EMBL" id="GCL36922.1"/>
    </source>
</evidence>
<feature type="transmembrane region" description="Helical" evidence="1">
    <location>
        <begin position="17"/>
        <end position="38"/>
    </location>
</feature>
<feature type="transmembrane region" description="Helical" evidence="1">
    <location>
        <begin position="247"/>
        <end position="269"/>
    </location>
</feature>
<evidence type="ECO:0000256" key="1">
    <source>
        <dbReference type="SAM" id="Phobius"/>
    </source>
</evidence>
<reference evidence="3" key="1">
    <citation type="submission" date="2019-02" db="EMBL/GenBank/DDBJ databases">
        <title>Draft genome sequence of Sphaerospermopsis reniformis NIES-1949.</title>
        <authorList>
            <person name="Yamaguchi H."/>
            <person name="Suzuki S."/>
            <person name="Kawachi M."/>
        </authorList>
    </citation>
    <scope>NUCLEOTIDE SEQUENCE [LARGE SCALE GENOMIC DNA]</scope>
    <source>
        <strain evidence="3">NIES-1949</strain>
    </source>
</reference>
<feature type="transmembrane region" description="Helical" evidence="1">
    <location>
        <begin position="384"/>
        <end position="402"/>
    </location>
</feature>
<keyword evidence="1" id="KW-0812">Transmembrane</keyword>
<dbReference type="NCBIfam" id="TIGR04370">
    <property type="entry name" value="glyco_rpt_poly"/>
    <property type="match status" value="1"/>
</dbReference>
<dbReference type="AlphaFoldDB" id="A0A479ZXJ7"/>
<feature type="transmembrane region" description="Helical" evidence="1">
    <location>
        <begin position="103"/>
        <end position="122"/>
    </location>
</feature>
<feature type="transmembrane region" description="Helical" evidence="1">
    <location>
        <begin position="355"/>
        <end position="377"/>
    </location>
</feature>
<evidence type="ECO:0000313" key="3">
    <source>
        <dbReference type="Proteomes" id="UP000300142"/>
    </source>
</evidence>
<keyword evidence="1" id="KW-1133">Transmembrane helix</keyword>
<gene>
    <name evidence="2" type="ORF">SR1949_20280</name>
</gene>
<name>A0A479ZXJ7_9CYAN</name>
<accession>A0A479ZXJ7</accession>
<proteinExistence type="predicted"/>
<dbReference type="RefSeq" id="WP_137667297.1">
    <property type="nucleotide sequence ID" value="NZ_BJCE01000055.1"/>
</dbReference>
<dbReference type="Proteomes" id="UP000300142">
    <property type="component" value="Unassembled WGS sequence"/>
</dbReference>
<feature type="transmembrane region" description="Helical" evidence="1">
    <location>
        <begin position="209"/>
        <end position="241"/>
    </location>
</feature>
<protein>
    <recommendedName>
        <fullName evidence="4">O-antigen polymerase</fullName>
    </recommendedName>
</protein>
<feature type="transmembrane region" description="Helical" evidence="1">
    <location>
        <begin position="179"/>
        <end position="202"/>
    </location>
</feature>
<dbReference type="EMBL" id="BJCE01000055">
    <property type="protein sequence ID" value="GCL36922.1"/>
    <property type="molecule type" value="Genomic_DNA"/>
</dbReference>
<keyword evidence="3" id="KW-1185">Reference proteome</keyword>
<feature type="transmembrane region" description="Helical" evidence="1">
    <location>
        <begin position="408"/>
        <end position="425"/>
    </location>
</feature>